<evidence type="ECO:0000256" key="1">
    <source>
        <dbReference type="SAM" id="MobiDB-lite"/>
    </source>
</evidence>
<name>A0A9N9BTP2_9GLOM</name>
<protein>
    <submittedName>
        <fullName evidence="2">10000_t:CDS:1</fullName>
    </submittedName>
</protein>
<dbReference type="AlphaFoldDB" id="A0A9N9BTP2"/>
<proteinExistence type="predicted"/>
<organism evidence="2 3">
    <name type="scientific">Racocetra fulgida</name>
    <dbReference type="NCBI Taxonomy" id="60492"/>
    <lineage>
        <taxon>Eukaryota</taxon>
        <taxon>Fungi</taxon>
        <taxon>Fungi incertae sedis</taxon>
        <taxon>Mucoromycota</taxon>
        <taxon>Glomeromycotina</taxon>
        <taxon>Glomeromycetes</taxon>
        <taxon>Diversisporales</taxon>
        <taxon>Gigasporaceae</taxon>
        <taxon>Racocetra</taxon>
    </lineage>
</organism>
<comment type="caution">
    <text evidence="2">The sequence shown here is derived from an EMBL/GenBank/DDBJ whole genome shotgun (WGS) entry which is preliminary data.</text>
</comment>
<dbReference type="Proteomes" id="UP000789396">
    <property type="component" value="Unassembled WGS sequence"/>
</dbReference>
<keyword evidence="3" id="KW-1185">Reference proteome</keyword>
<sequence>MVQETNTDEKIDNSLYNEAKKDDNKESGYHDANGKIHNEEEVENKIFKEDDLAEMLSAVIASATAGGISAYAVV</sequence>
<feature type="region of interest" description="Disordered" evidence="1">
    <location>
        <begin position="1"/>
        <end position="39"/>
    </location>
</feature>
<gene>
    <name evidence="2" type="ORF">RFULGI_LOCUS5680</name>
</gene>
<dbReference type="EMBL" id="CAJVPZ010006715">
    <property type="protein sequence ID" value="CAG8576850.1"/>
    <property type="molecule type" value="Genomic_DNA"/>
</dbReference>
<evidence type="ECO:0000313" key="2">
    <source>
        <dbReference type="EMBL" id="CAG8576850.1"/>
    </source>
</evidence>
<feature type="compositionally biased region" description="Basic and acidic residues" evidence="1">
    <location>
        <begin position="7"/>
        <end position="39"/>
    </location>
</feature>
<reference evidence="2" key="1">
    <citation type="submission" date="2021-06" db="EMBL/GenBank/DDBJ databases">
        <authorList>
            <person name="Kallberg Y."/>
            <person name="Tangrot J."/>
            <person name="Rosling A."/>
        </authorList>
    </citation>
    <scope>NUCLEOTIDE SEQUENCE</scope>
    <source>
        <strain evidence="2">IN212</strain>
    </source>
</reference>
<evidence type="ECO:0000313" key="3">
    <source>
        <dbReference type="Proteomes" id="UP000789396"/>
    </source>
</evidence>
<accession>A0A9N9BTP2</accession>